<evidence type="ECO:0000256" key="1">
    <source>
        <dbReference type="ARBA" id="ARBA00008005"/>
    </source>
</evidence>
<dbReference type="AlphaFoldDB" id="A0A650ENF9"/>
<gene>
    <name evidence="3" type="ORF">Unknown280_0110</name>
</gene>
<dbReference type="InterPro" id="IPR035089">
    <property type="entry name" value="Phage_sheath_subtilisin"/>
</dbReference>
<evidence type="ECO:0000313" key="3">
    <source>
        <dbReference type="EMBL" id="QGT51319.1"/>
    </source>
</evidence>
<dbReference type="Pfam" id="PF04984">
    <property type="entry name" value="Phage_sheath_1"/>
    <property type="match status" value="1"/>
</dbReference>
<evidence type="ECO:0000259" key="2">
    <source>
        <dbReference type="Pfam" id="PF04984"/>
    </source>
</evidence>
<proteinExistence type="inferred from homology"/>
<name>A0A650ENF9_9SPIO</name>
<accession>A0A650ENF9</accession>
<reference evidence="3" key="1">
    <citation type="journal article" date="2020" name="J. ISSAAS">
        <title>Lactobacilli and other gastrointestinal microbiota of Peromyscus leucopus, reservoir host for agents of Lyme disease and other zoonoses in North America.</title>
        <authorList>
            <person name="Milovic A."/>
            <person name="Bassam K."/>
            <person name="Shao H."/>
            <person name="Chatzistamou I."/>
            <person name="Tufts D.M."/>
            <person name="Diuk-Wasser M."/>
            <person name="Barbour A.G."/>
        </authorList>
    </citation>
    <scope>NUCLEOTIDE SEQUENCE</scope>
    <source>
        <strain evidence="3">LL50</strain>
    </source>
</reference>
<comment type="similarity">
    <text evidence="1">Belongs to the myoviridae tail sheath protein family.</text>
</comment>
<protein>
    <submittedName>
        <fullName evidence="3">Mu-like prophage FluMu tail sheath protein</fullName>
    </submittedName>
</protein>
<organism evidence="3">
    <name type="scientific">uncultured Spirochaetaceae bacterium</name>
    <dbReference type="NCBI Taxonomy" id="201186"/>
    <lineage>
        <taxon>Bacteria</taxon>
        <taxon>Pseudomonadati</taxon>
        <taxon>Spirochaetota</taxon>
        <taxon>Spirochaetia</taxon>
        <taxon>Spirochaetales</taxon>
        <taxon>Spirochaetaceae</taxon>
        <taxon>environmental samples</taxon>
    </lineage>
</organism>
<dbReference type="EMBL" id="MN577574">
    <property type="protein sequence ID" value="QGT51319.1"/>
    <property type="molecule type" value="Genomic_DNA"/>
</dbReference>
<feature type="domain" description="Tail sheath protein subtilisin-like" evidence="2">
    <location>
        <begin position="202"/>
        <end position="362"/>
    </location>
</feature>
<sequence length="486" mass="52076">MTFEQIPENLLVPGQYQEIDNSLAGTTSDVKKVLIIATMCASGTAETGKAVQVLAAAKARSLFGNGSPAAIMAEKFLEKNTTEELWVLPVAEPAGTAWTKTMTVTAENASEGAVVLSVNGEKVKAAVAENAESKTVAAAIVAAINGTSNLPVEAALDDEDDGNTTVKISASVKGANGNLNTISVTSATGGIKVTGGTETKGTGTPNLKTLLKELGAVRYNYMISEFADSDSVSAIAAELKDRYSAVRQIGGRCFVALSGDMGDASTEGTMICEAEKVNSPHIILVPRGNSVQLPCVWSAVWCAMICRRLADDPSANTTDIELEGLTADEFSFSERQKLLEAGIATFRLDTTGTVLVERVVTSYTENSDSERDTSYLDMQVVETVDAIRTYINSEARKRFKTWKLASTEENFGSGAKVMTPGVWRSFLAELYQNVFIKERQWCQDADSYIASISVEVKAGSKTRLEYIHRPVLIGQFYIGAGLNQFK</sequence>